<accession>A0A1I1Q957</accession>
<evidence type="ECO:0000313" key="3">
    <source>
        <dbReference type="Proteomes" id="UP000182258"/>
    </source>
</evidence>
<dbReference type="EMBL" id="FOMB01000023">
    <property type="protein sequence ID" value="SFD14650.1"/>
    <property type="molecule type" value="Genomic_DNA"/>
</dbReference>
<dbReference type="Proteomes" id="UP000182258">
    <property type="component" value="Unassembled WGS sequence"/>
</dbReference>
<name>A0A1I1Q957_9HYPH</name>
<organism evidence="2 3">
    <name type="scientific">Devosia psychrophila</name>
    <dbReference type="NCBI Taxonomy" id="728005"/>
    <lineage>
        <taxon>Bacteria</taxon>
        <taxon>Pseudomonadati</taxon>
        <taxon>Pseudomonadota</taxon>
        <taxon>Alphaproteobacteria</taxon>
        <taxon>Hyphomicrobiales</taxon>
        <taxon>Devosiaceae</taxon>
        <taxon>Devosia</taxon>
    </lineage>
</organism>
<evidence type="ECO:0000313" key="1">
    <source>
        <dbReference type="EMBL" id="SFC56338.1"/>
    </source>
</evidence>
<evidence type="ECO:0000313" key="2">
    <source>
        <dbReference type="EMBL" id="SFD14650.1"/>
    </source>
</evidence>
<dbReference type="EMBL" id="FOMB01000007">
    <property type="protein sequence ID" value="SFC56338.1"/>
    <property type="molecule type" value="Genomic_DNA"/>
</dbReference>
<feature type="non-terminal residue" evidence="2">
    <location>
        <position position="50"/>
    </location>
</feature>
<reference evidence="2 3" key="1">
    <citation type="submission" date="2016-10" db="EMBL/GenBank/DDBJ databases">
        <authorList>
            <person name="de Groot N.N."/>
        </authorList>
    </citation>
    <scope>NUCLEOTIDE SEQUENCE [LARGE SCALE GENOMIC DNA]</scope>
    <source>
        <strain evidence="2 3">CGMCC 1.10210</strain>
    </source>
</reference>
<dbReference type="AlphaFoldDB" id="A0A1I1Q957"/>
<protein>
    <submittedName>
        <fullName evidence="2">Uncharacterized protein</fullName>
    </submittedName>
</protein>
<proteinExistence type="predicted"/>
<gene>
    <name evidence="1" type="ORF">SAMN04488059_1071</name>
    <name evidence="2" type="ORF">SAMN04488059_12371</name>
</gene>
<sequence>MISSPDYVGVDVSKKYLDLAMAGHKVFRVANTSAGMSGLLPRLASLNRPH</sequence>